<keyword evidence="1" id="KW-0472">Membrane</keyword>
<name>A0A4R4DT31_9PROT</name>
<evidence type="ECO:0000313" key="3">
    <source>
        <dbReference type="Proteomes" id="UP000295023"/>
    </source>
</evidence>
<gene>
    <name evidence="2" type="ORF">EXY23_08055</name>
</gene>
<dbReference type="RefSeq" id="WP_132286760.1">
    <property type="nucleotide sequence ID" value="NZ_SKBM01000006.1"/>
</dbReference>
<sequence length="227" mass="24483">MTDENSESSGRLTNEEHYHILREMYDTAVVNEQQVKQQLQALREAIGSLKAGASALPAYVAGETSKAMVASFADANSQLTNGIATLTAKLKLEADQAGNRIVSKFTDANVAAGTAKEAYEQAARLTFRRVVGLTVLLGLFSAALGYGGMYAAARHVFPDPAEIAAMRAEKTALEANLTDLRQRGAGIQMTQCRLRNGGSRLCVRTDEAEYSGPFGDPPKTFRLTYSR</sequence>
<keyword evidence="3" id="KW-1185">Reference proteome</keyword>
<dbReference type="Proteomes" id="UP000295023">
    <property type="component" value="Unassembled WGS sequence"/>
</dbReference>
<proteinExistence type="predicted"/>
<dbReference type="AlphaFoldDB" id="A0A4R4DT31"/>
<comment type="caution">
    <text evidence="2">The sequence shown here is derived from an EMBL/GenBank/DDBJ whole genome shotgun (WGS) entry which is preliminary data.</text>
</comment>
<keyword evidence="1" id="KW-0812">Transmembrane</keyword>
<evidence type="ECO:0000256" key="1">
    <source>
        <dbReference type="SAM" id="Phobius"/>
    </source>
</evidence>
<reference evidence="2 3" key="1">
    <citation type="submission" date="2019-03" db="EMBL/GenBank/DDBJ databases">
        <title>Paracraurococcus aquatilis NE82 genome sequence.</title>
        <authorList>
            <person name="Zhao Y."/>
            <person name="Du Z."/>
        </authorList>
    </citation>
    <scope>NUCLEOTIDE SEQUENCE [LARGE SCALE GENOMIC DNA]</scope>
    <source>
        <strain evidence="2 3">NE82</strain>
    </source>
</reference>
<dbReference type="EMBL" id="SKBM01000006">
    <property type="protein sequence ID" value="TCZ63926.1"/>
    <property type="molecule type" value="Genomic_DNA"/>
</dbReference>
<organism evidence="2 3">
    <name type="scientific">Roseicella aquatilis</name>
    <dbReference type="NCBI Taxonomy" id="2527868"/>
    <lineage>
        <taxon>Bacteria</taxon>
        <taxon>Pseudomonadati</taxon>
        <taxon>Pseudomonadota</taxon>
        <taxon>Alphaproteobacteria</taxon>
        <taxon>Acetobacterales</taxon>
        <taxon>Roseomonadaceae</taxon>
        <taxon>Roseicella</taxon>
    </lineage>
</organism>
<protein>
    <submittedName>
        <fullName evidence="2">Uncharacterized protein</fullName>
    </submittedName>
</protein>
<accession>A0A4R4DT31</accession>
<feature type="transmembrane region" description="Helical" evidence="1">
    <location>
        <begin position="130"/>
        <end position="153"/>
    </location>
</feature>
<evidence type="ECO:0000313" key="2">
    <source>
        <dbReference type="EMBL" id="TCZ63926.1"/>
    </source>
</evidence>
<keyword evidence="1" id="KW-1133">Transmembrane helix</keyword>